<accession>A0A392W6C8</accession>
<proteinExistence type="predicted"/>
<protein>
    <submittedName>
        <fullName evidence="1">Uncharacterized protein</fullName>
    </submittedName>
</protein>
<dbReference type="AlphaFoldDB" id="A0A392W6C8"/>
<keyword evidence="2" id="KW-1185">Reference proteome</keyword>
<feature type="non-terminal residue" evidence="1">
    <location>
        <position position="33"/>
    </location>
</feature>
<comment type="caution">
    <text evidence="1">The sequence shown here is derived from an EMBL/GenBank/DDBJ whole genome shotgun (WGS) entry which is preliminary data.</text>
</comment>
<dbReference type="EMBL" id="LXQA011357021">
    <property type="protein sequence ID" value="MCI94475.1"/>
    <property type="molecule type" value="Genomic_DNA"/>
</dbReference>
<reference evidence="1 2" key="1">
    <citation type="journal article" date="2018" name="Front. Plant Sci.">
        <title>Red Clover (Trifolium pratense) and Zigzag Clover (T. medium) - A Picture of Genomic Similarities and Differences.</title>
        <authorList>
            <person name="Dluhosova J."/>
            <person name="Istvanek J."/>
            <person name="Nedelnik J."/>
            <person name="Repkova J."/>
        </authorList>
    </citation>
    <scope>NUCLEOTIDE SEQUENCE [LARGE SCALE GENOMIC DNA]</scope>
    <source>
        <strain evidence="2">cv. 10/8</strain>
        <tissue evidence="1">Leaf</tissue>
    </source>
</reference>
<organism evidence="1 2">
    <name type="scientific">Trifolium medium</name>
    <dbReference type="NCBI Taxonomy" id="97028"/>
    <lineage>
        <taxon>Eukaryota</taxon>
        <taxon>Viridiplantae</taxon>
        <taxon>Streptophyta</taxon>
        <taxon>Embryophyta</taxon>
        <taxon>Tracheophyta</taxon>
        <taxon>Spermatophyta</taxon>
        <taxon>Magnoliopsida</taxon>
        <taxon>eudicotyledons</taxon>
        <taxon>Gunneridae</taxon>
        <taxon>Pentapetalae</taxon>
        <taxon>rosids</taxon>
        <taxon>fabids</taxon>
        <taxon>Fabales</taxon>
        <taxon>Fabaceae</taxon>
        <taxon>Papilionoideae</taxon>
        <taxon>50 kb inversion clade</taxon>
        <taxon>NPAAA clade</taxon>
        <taxon>Hologalegina</taxon>
        <taxon>IRL clade</taxon>
        <taxon>Trifolieae</taxon>
        <taxon>Trifolium</taxon>
    </lineage>
</organism>
<name>A0A392W6C8_9FABA</name>
<dbReference type="Proteomes" id="UP000265520">
    <property type="component" value="Unassembled WGS sequence"/>
</dbReference>
<sequence length="33" mass="3387">MKGGGMYGCLSPGIFMVSSLYGATPDDPNTFTA</sequence>
<evidence type="ECO:0000313" key="1">
    <source>
        <dbReference type="EMBL" id="MCI94475.1"/>
    </source>
</evidence>
<evidence type="ECO:0000313" key="2">
    <source>
        <dbReference type="Proteomes" id="UP000265520"/>
    </source>
</evidence>